<feature type="compositionally biased region" description="Basic and acidic residues" evidence="10">
    <location>
        <begin position="137"/>
        <end position="147"/>
    </location>
</feature>
<evidence type="ECO:0000313" key="14">
    <source>
        <dbReference type="Proteomes" id="UP001143309"/>
    </source>
</evidence>
<keyword evidence="3" id="KW-0328">Glycosyltransferase</keyword>
<keyword evidence="8 9" id="KW-0961">Cell wall biogenesis/degradation</keyword>
<comment type="similarity">
    <text evidence="2">Belongs to the YkuD family.</text>
</comment>
<dbReference type="GO" id="GO:0018104">
    <property type="term" value="P:peptidoglycan-protein cross-linking"/>
    <property type="evidence" value="ECO:0007669"/>
    <property type="project" value="TreeGrafter"/>
</dbReference>
<dbReference type="Gene3D" id="2.40.440.10">
    <property type="entry name" value="L,D-transpeptidase catalytic domain-like"/>
    <property type="match status" value="1"/>
</dbReference>
<keyword evidence="11" id="KW-0732">Signal</keyword>
<sequence length="315" mass="35390">MTAFRAPLAAMLGALAIAALAPAAPAAAQSRVIETREYAPRAGARYYYEDEPRVVRRAPSRSMGGGLIEEMFGDEEPVYRTRRIPTSRERQTERRSGRMALDGGDVRVYRYGDEPRVLYGREYRRYDYDDRYDDPYEAREPRVERYAPRRLAGPPSAAGAGDAARRTVDPKFARTTVQYAGAEPAGSIVINTRERFLYLVQGDGTAIRYGVGVGKEGFSWKGTETISQKREWPDWRPPAEMRQRRPELPVFMPGGPDNPLGARALYLGSTLYRIHGSNEPWSIGRAVSSGCIRMTNEDVTDLYERVRIGTVVKVI</sequence>
<evidence type="ECO:0000256" key="4">
    <source>
        <dbReference type="ARBA" id="ARBA00022679"/>
    </source>
</evidence>
<evidence type="ECO:0000313" key="13">
    <source>
        <dbReference type="EMBL" id="GLK80150.1"/>
    </source>
</evidence>
<dbReference type="GO" id="GO:0071972">
    <property type="term" value="F:peptidoglycan L,D-transpeptidase activity"/>
    <property type="evidence" value="ECO:0007669"/>
    <property type="project" value="TreeGrafter"/>
</dbReference>
<feature type="active site" description="Proton donor/acceptor" evidence="9">
    <location>
        <position position="275"/>
    </location>
</feature>
<keyword evidence="14" id="KW-1185">Reference proteome</keyword>
<dbReference type="CDD" id="cd16913">
    <property type="entry name" value="YkuD_like"/>
    <property type="match status" value="1"/>
</dbReference>
<evidence type="ECO:0000259" key="12">
    <source>
        <dbReference type="PROSITE" id="PS52029"/>
    </source>
</evidence>
<proteinExistence type="inferred from homology"/>
<dbReference type="PANTHER" id="PTHR30582">
    <property type="entry name" value="L,D-TRANSPEPTIDASE"/>
    <property type="match status" value="1"/>
</dbReference>
<dbReference type="InterPro" id="IPR050979">
    <property type="entry name" value="LD-transpeptidase"/>
</dbReference>
<dbReference type="PROSITE" id="PS52029">
    <property type="entry name" value="LD_TPASE"/>
    <property type="match status" value="1"/>
</dbReference>
<feature type="region of interest" description="Disordered" evidence="10">
    <location>
        <begin position="137"/>
        <end position="166"/>
    </location>
</feature>
<feature type="compositionally biased region" description="Low complexity" evidence="10">
    <location>
        <begin position="149"/>
        <end position="162"/>
    </location>
</feature>
<dbReference type="InterPro" id="IPR005490">
    <property type="entry name" value="LD_TPept_cat_dom"/>
</dbReference>
<name>A0A9W6JQJ7_9HYPH</name>
<dbReference type="RefSeq" id="WP_271200621.1">
    <property type="nucleotide sequence ID" value="NZ_BSFL01000002.1"/>
</dbReference>
<feature type="chain" id="PRO_5040790691" description="L,D-TPase catalytic domain-containing protein" evidence="11">
    <location>
        <begin position="24"/>
        <end position="315"/>
    </location>
</feature>
<keyword evidence="5" id="KW-0378">Hydrolase</keyword>
<dbReference type="AlphaFoldDB" id="A0A9W6JQJ7"/>
<dbReference type="PANTHER" id="PTHR30582:SF24">
    <property type="entry name" value="L,D-TRANSPEPTIDASE ERFK_SRFK-RELATED"/>
    <property type="match status" value="1"/>
</dbReference>
<dbReference type="GO" id="GO:0008360">
    <property type="term" value="P:regulation of cell shape"/>
    <property type="evidence" value="ECO:0007669"/>
    <property type="project" value="UniProtKB-UniRule"/>
</dbReference>
<evidence type="ECO:0000256" key="11">
    <source>
        <dbReference type="SAM" id="SignalP"/>
    </source>
</evidence>
<keyword evidence="4" id="KW-0808">Transferase</keyword>
<keyword evidence="7 9" id="KW-0573">Peptidoglycan synthesis</keyword>
<dbReference type="SUPFAM" id="SSF141523">
    <property type="entry name" value="L,D-transpeptidase catalytic domain-like"/>
    <property type="match status" value="1"/>
</dbReference>
<dbReference type="GO" id="GO:0005576">
    <property type="term" value="C:extracellular region"/>
    <property type="evidence" value="ECO:0007669"/>
    <property type="project" value="TreeGrafter"/>
</dbReference>
<dbReference type="InterPro" id="IPR038063">
    <property type="entry name" value="Transpep_catalytic_dom"/>
</dbReference>
<keyword evidence="6 9" id="KW-0133">Cell shape</keyword>
<dbReference type="Proteomes" id="UP001143309">
    <property type="component" value="Unassembled WGS sequence"/>
</dbReference>
<dbReference type="GO" id="GO:0016757">
    <property type="term" value="F:glycosyltransferase activity"/>
    <property type="evidence" value="ECO:0007669"/>
    <property type="project" value="UniProtKB-KW"/>
</dbReference>
<protein>
    <recommendedName>
        <fullName evidence="12">L,D-TPase catalytic domain-containing protein</fullName>
    </recommendedName>
</protein>
<reference evidence="13" key="1">
    <citation type="journal article" date="2014" name="Int. J. Syst. Evol. Microbiol.">
        <title>Complete genome sequence of Corynebacterium casei LMG S-19264T (=DSM 44701T), isolated from a smear-ripened cheese.</title>
        <authorList>
            <consortium name="US DOE Joint Genome Institute (JGI-PGF)"/>
            <person name="Walter F."/>
            <person name="Albersmeier A."/>
            <person name="Kalinowski J."/>
            <person name="Ruckert C."/>
        </authorList>
    </citation>
    <scope>NUCLEOTIDE SEQUENCE</scope>
    <source>
        <strain evidence="13">VKM B-2748</strain>
    </source>
</reference>
<dbReference type="FunFam" id="2.40.440.10:FF:000002">
    <property type="entry name" value="L,D-transpeptidase ErfK/SrfK"/>
    <property type="match status" value="1"/>
</dbReference>
<gene>
    <name evidence="13" type="ORF">GCM10008174_18910</name>
</gene>
<evidence type="ECO:0000256" key="3">
    <source>
        <dbReference type="ARBA" id="ARBA00022676"/>
    </source>
</evidence>
<evidence type="ECO:0000256" key="6">
    <source>
        <dbReference type="ARBA" id="ARBA00022960"/>
    </source>
</evidence>
<evidence type="ECO:0000256" key="9">
    <source>
        <dbReference type="PROSITE-ProRule" id="PRU01373"/>
    </source>
</evidence>
<accession>A0A9W6JQJ7</accession>
<evidence type="ECO:0000256" key="2">
    <source>
        <dbReference type="ARBA" id="ARBA00005992"/>
    </source>
</evidence>
<feature type="active site" description="Nucleophile" evidence="9">
    <location>
        <position position="291"/>
    </location>
</feature>
<organism evidence="13 14">
    <name type="scientific">Methylopila turkensis</name>
    <dbReference type="NCBI Taxonomy" id="1437816"/>
    <lineage>
        <taxon>Bacteria</taxon>
        <taxon>Pseudomonadati</taxon>
        <taxon>Pseudomonadota</taxon>
        <taxon>Alphaproteobacteria</taxon>
        <taxon>Hyphomicrobiales</taxon>
        <taxon>Methylopilaceae</taxon>
        <taxon>Methylopila</taxon>
    </lineage>
</organism>
<evidence type="ECO:0000256" key="1">
    <source>
        <dbReference type="ARBA" id="ARBA00004752"/>
    </source>
</evidence>
<comment type="pathway">
    <text evidence="1 9">Cell wall biogenesis; peptidoglycan biosynthesis.</text>
</comment>
<dbReference type="Pfam" id="PF03734">
    <property type="entry name" value="YkuD"/>
    <property type="match status" value="1"/>
</dbReference>
<dbReference type="GO" id="GO:0071555">
    <property type="term" value="P:cell wall organization"/>
    <property type="evidence" value="ECO:0007669"/>
    <property type="project" value="UniProtKB-UniRule"/>
</dbReference>
<evidence type="ECO:0000256" key="5">
    <source>
        <dbReference type="ARBA" id="ARBA00022801"/>
    </source>
</evidence>
<evidence type="ECO:0000256" key="7">
    <source>
        <dbReference type="ARBA" id="ARBA00022984"/>
    </source>
</evidence>
<dbReference type="EMBL" id="BSFL01000002">
    <property type="protein sequence ID" value="GLK80150.1"/>
    <property type="molecule type" value="Genomic_DNA"/>
</dbReference>
<evidence type="ECO:0000256" key="8">
    <source>
        <dbReference type="ARBA" id="ARBA00023316"/>
    </source>
</evidence>
<reference evidence="13" key="2">
    <citation type="submission" date="2023-01" db="EMBL/GenBank/DDBJ databases">
        <authorList>
            <person name="Sun Q."/>
            <person name="Evtushenko L."/>
        </authorList>
    </citation>
    <scope>NUCLEOTIDE SEQUENCE</scope>
    <source>
        <strain evidence="13">VKM B-2748</strain>
    </source>
</reference>
<evidence type="ECO:0000256" key="10">
    <source>
        <dbReference type="SAM" id="MobiDB-lite"/>
    </source>
</evidence>
<comment type="caution">
    <text evidence="13">The sequence shown here is derived from an EMBL/GenBank/DDBJ whole genome shotgun (WGS) entry which is preliminary data.</text>
</comment>
<feature type="signal peptide" evidence="11">
    <location>
        <begin position="1"/>
        <end position="23"/>
    </location>
</feature>
<feature type="domain" description="L,D-TPase catalytic" evidence="12">
    <location>
        <begin position="186"/>
        <end position="315"/>
    </location>
</feature>